<evidence type="ECO:0000313" key="3">
    <source>
        <dbReference type="Proteomes" id="UP000886998"/>
    </source>
</evidence>
<accession>A0A8X6XGY6</accession>
<comment type="caution">
    <text evidence="2">The sequence shown here is derived from an EMBL/GenBank/DDBJ whole genome shotgun (WGS) entry which is preliminary data.</text>
</comment>
<name>A0A8X6XGY6_9ARAC</name>
<keyword evidence="3" id="KW-1185">Reference proteome</keyword>
<reference evidence="2" key="1">
    <citation type="submission" date="2020-08" db="EMBL/GenBank/DDBJ databases">
        <title>Multicomponent nature underlies the extraordinary mechanical properties of spider dragline silk.</title>
        <authorList>
            <person name="Kono N."/>
            <person name="Nakamura H."/>
            <person name="Mori M."/>
            <person name="Yoshida Y."/>
            <person name="Ohtoshi R."/>
            <person name="Malay A.D."/>
            <person name="Moran D.A.P."/>
            <person name="Tomita M."/>
            <person name="Numata K."/>
            <person name="Arakawa K."/>
        </authorList>
    </citation>
    <scope>NUCLEOTIDE SEQUENCE</scope>
</reference>
<feature type="compositionally biased region" description="Low complexity" evidence="1">
    <location>
        <begin position="1"/>
        <end position="17"/>
    </location>
</feature>
<evidence type="ECO:0000313" key="2">
    <source>
        <dbReference type="EMBL" id="GFY52259.1"/>
    </source>
</evidence>
<gene>
    <name evidence="2" type="primary">AVEN_176639_1</name>
    <name evidence="2" type="ORF">TNIN_53761</name>
</gene>
<dbReference type="OrthoDB" id="6449114at2759"/>
<feature type="compositionally biased region" description="Polar residues" evidence="1">
    <location>
        <begin position="18"/>
        <end position="31"/>
    </location>
</feature>
<feature type="region of interest" description="Disordered" evidence="1">
    <location>
        <begin position="53"/>
        <end position="75"/>
    </location>
</feature>
<sequence length="223" mass="25601">MESESVKSSFSYKSRSSIPNHSDTSKPNTPESDCIRLKNTMEQIQQLENTIGGYDKLLSDPDSESLASTEDEDTIPSEEMKKKMWIQLKKKQEVTDDVLLDDFLPLDSEAEISGSLTESDILNSVKILKSTAMDCNEEDEDNNNTEINKPLYDEMINWFETIRRLSQCEENTPEELFLKPARGKIDKDVVVHTYSCLHFYFFNAAIKLRMSISSASWKDIFQK</sequence>
<protein>
    <submittedName>
        <fullName evidence="2">Uncharacterized protein</fullName>
    </submittedName>
</protein>
<dbReference type="EMBL" id="BMAV01008579">
    <property type="protein sequence ID" value="GFY52259.1"/>
    <property type="molecule type" value="Genomic_DNA"/>
</dbReference>
<organism evidence="2 3">
    <name type="scientific">Trichonephila inaurata madagascariensis</name>
    <dbReference type="NCBI Taxonomy" id="2747483"/>
    <lineage>
        <taxon>Eukaryota</taxon>
        <taxon>Metazoa</taxon>
        <taxon>Ecdysozoa</taxon>
        <taxon>Arthropoda</taxon>
        <taxon>Chelicerata</taxon>
        <taxon>Arachnida</taxon>
        <taxon>Araneae</taxon>
        <taxon>Araneomorphae</taxon>
        <taxon>Entelegynae</taxon>
        <taxon>Araneoidea</taxon>
        <taxon>Nephilidae</taxon>
        <taxon>Trichonephila</taxon>
        <taxon>Trichonephila inaurata</taxon>
    </lineage>
</organism>
<feature type="region of interest" description="Disordered" evidence="1">
    <location>
        <begin position="1"/>
        <end position="33"/>
    </location>
</feature>
<dbReference type="AlphaFoldDB" id="A0A8X6XGY6"/>
<evidence type="ECO:0000256" key="1">
    <source>
        <dbReference type="SAM" id="MobiDB-lite"/>
    </source>
</evidence>
<proteinExistence type="predicted"/>
<dbReference type="Proteomes" id="UP000886998">
    <property type="component" value="Unassembled WGS sequence"/>
</dbReference>